<protein>
    <submittedName>
        <fullName evidence="4">BZIP domain-containing protein</fullName>
    </submittedName>
</protein>
<accession>A0A3P8AJP9</accession>
<proteinExistence type="predicted"/>
<dbReference type="WBParaSite" id="HPBE_0001922001-mRNA-1">
    <property type="protein sequence ID" value="HPBE_0001922001-mRNA-1"/>
    <property type="gene ID" value="HPBE_0001922001"/>
</dbReference>
<gene>
    <name evidence="2" type="ORF">HPBE_LOCUS19217</name>
</gene>
<feature type="compositionally biased region" description="Basic and acidic residues" evidence="1">
    <location>
        <begin position="245"/>
        <end position="256"/>
    </location>
</feature>
<accession>A0A183GAY5</accession>
<name>A0A183GAY5_HELPZ</name>
<reference evidence="4" key="2">
    <citation type="submission" date="2019-09" db="UniProtKB">
        <authorList>
            <consortium name="WormBaseParasite"/>
        </authorList>
    </citation>
    <scope>IDENTIFICATION</scope>
</reference>
<dbReference type="AlphaFoldDB" id="A0A183GAY5"/>
<keyword evidence="3" id="KW-1185">Reference proteome</keyword>
<dbReference type="Proteomes" id="UP000050761">
    <property type="component" value="Unassembled WGS sequence"/>
</dbReference>
<feature type="region of interest" description="Disordered" evidence="1">
    <location>
        <begin position="67"/>
        <end position="92"/>
    </location>
</feature>
<sequence length="273" mass="30643">MRFTFTEGRAMYHEEPSQFSRKTLSSCSVSTAVMCMSSEQVCSPPYIPSPIPNGAHTRHQLITPISDLSTPIPEVPSMRQKSTSRPNSIKAKRSRETLPLLRASREDSPVTALSLSPKASRQCSPIGGFAPTPGSFPFYEPNVSLPTTFSAVRNRSKTPHPRRREELCSGPASRTRAKTAMRLKNAKPDTEKAIAKERENLQGEPQKRALRKAHECHMLTDNNVARKRKERDEKGKDRKPKKGKEKTVRGRRLRNDIVKEPDAMSVELMLEAL</sequence>
<reference evidence="2 3" key="1">
    <citation type="submission" date="2018-11" db="EMBL/GenBank/DDBJ databases">
        <authorList>
            <consortium name="Pathogen Informatics"/>
        </authorList>
    </citation>
    <scope>NUCLEOTIDE SEQUENCE [LARGE SCALE GENOMIC DNA]</scope>
</reference>
<evidence type="ECO:0000313" key="4">
    <source>
        <dbReference type="WBParaSite" id="HPBE_0001922001-mRNA-1"/>
    </source>
</evidence>
<organism evidence="3 4">
    <name type="scientific">Heligmosomoides polygyrus</name>
    <name type="common">Parasitic roundworm</name>
    <dbReference type="NCBI Taxonomy" id="6339"/>
    <lineage>
        <taxon>Eukaryota</taxon>
        <taxon>Metazoa</taxon>
        <taxon>Ecdysozoa</taxon>
        <taxon>Nematoda</taxon>
        <taxon>Chromadorea</taxon>
        <taxon>Rhabditida</taxon>
        <taxon>Rhabditina</taxon>
        <taxon>Rhabditomorpha</taxon>
        <taxon>Strongyloidea</taxon>
        <taxon>Heligmosomidae</taxon>
        <taxon>Heligmosomoides</taxon>
    </lineage>
</organism>
<feature type="region of interest" description="Disordered" evidence="1">
    <location>
        <begin position="219"/>
        <end position="256"/>
    </location>
</feature>
<evidence type="ECO:0000313" key="3">
    <source>
        <dbReference type="Proteomes" id="UP000050761"/>
    </source>
</evidence>
<feature type="region of interest" description="Disordered" evidence="1">
    <location>
        <begin position="152"/>
        <end position="178"/>
    </location>
</feature>
<dbReference type="EMBL" id="UZAH01031209">
    <property type="protein sequence ID" value="VDP14397.1"/>
    <property type="molecule type" value="Genomic_DNA"/>
</dbReference>
<evidence type="ECO:0000256" key="1">
    <source>
        <dbReference type="SAM" id="MobiDB-lite"/>
    </source>
</evidence>
<evidence type="ECO:0000313" key="2">
    <source>
        <dbReference type="EMBL" id="VDP14397.1"/>
    </source>
</evidence>